<reference evidence="1 2" key="2">
    <citation type="journal article" date="2022" name="Mol. Biol. Evol.">
        <title>Comparative Genomics Reveals Insights into the Divergent Evolution of Astigmatic Mites and Household Pest Adaptations.</title>
        <authorList>
            <person name="Xiong Q."/>
            <person name="Wan A.T."/>
            <person name="Liu X."/>
            <person name="Fung C.S."/>
            <person name="Xiao X."/>
            <person name="Malainual N."/>
            <person name="Hou J."/>
            <person name="Wang L."/>
            <person name="Wang M."/>
            <person name="Yang K.Y."/>
            <person name="Cui Y."/>
            <person name="Leung E.L."/>
            <person name="Nong W."/>
            <person name="Shin S.K."/>
            <person name="Au S.W."/>
            <person name="Jeong K.Y."/>
            <person name="Chew F.T."/>
            <person name="Hui J.H."/>
            <person name="Leung T.F."/>
            <person name="Tungtrongchitr A."/>
            <person name="Zhong N."/>
            <person name="Liu Z."/>
            <person name="Tsui S.K."/>
        </authorList>
    </citation>
    <scope>NUCLEOTIDE SEQUENCE [LARGE SCALE GENOMIC DNA]</scope>
    <source>
        <strain evidence="1">Derp</strain>
    </source>
</reference>
<comment type="caution">
    <text evidence="1">The sequence shown here is derived from an EMBL/GenBank/DDBJ whole genome shotgun (WGS) entry which is preliminary data.</text>
</comment>
<accession>A0ABQ8IXL8</accession>
<dbReference type="EMBL" id="NJHN03000100">
    <property type="protein sequence ID" value="KAH9415066.1"/>
    <property type="molecule type" value="Genomic_DNA"/>
</dbReference>
<keyword evidence="2" id="KW-1185">Reference proteome</keyword>
<evidence type="ECO:0000313" key="2">
    <source>
        <dbReference type="Proteomes" id="UP000887458"/>
    </source>
</evidence>
<sequence length="69" mass="8153">MKQRKREKTIQKKDSLETIDIICYDCCCSIYNQWPEDGDNDNDDGKHFSHRCNVVDDNVLINIFNSITR</sequence>
<dbReference type="Proteomes" id="UP000887458">
    <property type="component" value="Unassembled WGS sequence"/>
</dbReference>
<organism evidence="1 2">
    <name type="scientific">Dermatophagoides pteronyssinus</name>
    <name type="common">European house dust mite</name>
    <dbReference type="NCBI Taxonomy" id="6956"/>
    <lineage>
        <taxon>Eukaryota</taxon>
        <taxon>Metazoa</taxon>
        <taxon>Ecdysozoa</taxon>
        <taxon>Arthropoda</taxon>
        <taxon>Chelicerata</taxon>
        <taxon>Arachnida</taxon>
        <taxon>Acari</taxon>
        <taxon>Acariformes</taxon>
        <taxon>Sarcoptiformes</taxon>
        <taxon>Astigmata</taxon>
        <taxon>Psoroptidia</taxon>
        <taxon>Analgoidea</taxon>
        <taxon>Pyroglyphidae</taxon>
        <taxon>Dermatophagoidinae</taxon>
        <taxon>Dermatophagoides</taxon>
    </lineage>
</organism>
<reference evidence="1 2" key="1">
    <citation type="journal article" date="2018" name="J. Allergy Clin. Immunol.">
        <title>High-quality assembly of Dermatophagoides pteronyssinus genome and transcriptome reveals a wide range of novel allergens.</title>
        <authorList>
            <person name="Liu X.Y."/>
            <person name="Yang K.Y."/>
            <person name="Wang M.Q."/>
            <person name="Kwok J.S."/>
            <person name="Zeng X."/>
            <person name="Yang Z."/>
            <person name="Xiao X.J."/>
            <person name="Lau C.P."/>
            <person name="Li Y."/>
            <person name="Huang Z.M."/>
            <person name="Ba J.G."/>
            <person name="Yim A.K."/>
            <person name="Ouyang C.Y."/>
            <person name="Ngai S.M."/>
            <person name="Chan T.F."/>
            <person name="Leung E.L."/>
            <person name="Liu L."/>
            <person name="Liu Z.G."/>
            <person name="Tsui S.K."/>
        </authorList>
    </citation>
    <scope>NUCLEOTIDE SEQUENCE [LARGE SCALE GENOMIC DNA]</scope>
    <source>
        <strain evidence="1">Derp</strain>
    </source>
</reference>
<name>A0ABQ8IXL8_DERPT</name>
<gene>
    <name evidence="1" type="ORF">DERP_013536</name>
</gene>
<protein>
    <submittedName>
        <fullName evidence="1">Uncharacterized protein</fullName>
    </submittedName>
</protein>
<evidence type="ECO:0000313" key="1">
    <source>
        <dbReference type="EMBL" id="KAH9415066.1"/>
    </source>
</evidence>
<proteinExistence type="predicted"/>